<accession>A0ABX5Q932</accession>
<sequence>MIISAIGLIVYALFCLISGIVIWSKTDQKVVVVYFLCMHLVCLIMGMLMISTHLPLLLVLIILSATLVSRIANGCFIFHRINLLHHVFTGAYFIALLLLNV</sequence>
<keyword evidence="1" id="KW-0472">Membrane</keyword>
<name>A0ABX5Q932_9BACL</name>
<reference evidence="2 3" key="1">
    <citation type="submission" date="2018-01" db="EMBL/GenBank/DDBJ databases">
        <title>Complete genome sequencing of Sporolactobacillus terrae DLG3.</title>
        <authorList>
            <person name="Nam Y.-D."/>
            <person name="Kang J."/>
            <person name="Chung W.-H."/>
        </authorList>
    </citation>
    <scope>NUCLEOTIDE SEQUENCE [LARGE SCALE GENOMIC DNA]</scope>
    <source>
        <strain evidence="2 3">DLG3</strain>
    </source>
</reference>
<dbReference type="EMBL" id="CP025688">
    <property type="protein sequence ID" value="QAA23181.1"/>
    <property type="molecule type" value="Genomic_DNA"/>
</dbReference>
<keyword evidence="1" id="KW-1133">Transmembrane helix</keyword>
<gene>
    <name evidence="2" type="ORF">C0674_11410</name>
</gene>
<proteinExistence type="predicted"/>
<feature type="transmembrane region" description="Helical" evidence="1">
    <location>
        <begin position="83"/>
        <end position="99"/>
    </location>
</feature>
<feature type="transmembrane region" description="Helical" evidence="1">
    <location>
        <begin position="31"/>
        <end position="50"/>
    </location>
</feature>
<evidence type="ECO:0000313" key="2">
    <source>
        <dbReference type="EMBL" id="QAA23181.1"/>
    </source>
</evidence>
<dbReference type="Proteomes" id="UP000285882">
    <property type="component" value="Chromosome"/>
</dbReference>
<evidence type="ECO:0000313" key="3">
    <source>
        <dbReference type="Proteomes" id="UP000285882"/>
    </source>
</evidence>
<keyword evidence="1" id="KW-0812">Transmembrane</keyword>
<evidence type="ECO:0000256" key="1">
    <source>
        <dbReference type="SAM" id="Phobius"/>
    </source>
</evidence>
<protein>
    <submittedName>
        <fullName evidence="2">Uncharacterized protein</fullName>
    </submittedName>
</protein>
<keyword evidence="3" id="KW-1185">Reference proteome</keyword>
<organism evidence="2 3">
    <name type="scientific">Sporolactobacillus terrae</name>
    <dbReference type="NCBI Taxonomy" id="269673"/>
    <lineage>
        <taxon>Bacteria</taxon>
        <taxon>Bacillati</taxon>
        <taxon>Bacillota</taxon>
        <taxon>Bacilli</taxon>
        <taxon>Bacillales</taxon>
        <taxon>Sporolactobacillaceae</taxon>
        <taxon>Sporolactobacillus</taxon>
    </lineage>
</organism>
<feature type="transmembrane region" description="Helical" evidence="1">
    <location>
        <begin position="6"/>
        <end position="24"/>
    </location>
</feature>
<dbReference type="RefSeq" id="WP_028975667.1">
    <property type="nucleotide sequence ID" value="NZ_CP025688.1"/>
</dbReference>
<feature type="transmembrane region" description="Helical" evidence="1">
    <location>
        <begin position="56"/>
        <end position="76"/>
    </location>
</feature>